<dbReference type="Gene3D" id="3.30.420.40">
    <property type="match status" value="2"/>
</dbReference>
<evidence type="ECO:0000313" key="2">
    <source>
        <dbReference type="EMBL" id="HIU33293.1"/>
    </source>
</evidence>
<reference evidence="2" key="2">
    <citation type="journal article" date="2021" name="PeerJ">
        <title>Extensive microbial diversity within the chicken gut microbiome revealed by metagenomics and culture.</title>
        <authorList>
            <person name="Gilroy R."/>
            <person name="Ravi A."/>
            <person name="Getino M."/>
            <person name="Pursley I."/>
            <person name="Horton D.L."/>
            <person name="Alikhan N.F."/>
            <person name="Baker D."/>
            <person name="Gharbi K."/>
            <person name="Hall N."/>
            <person name="Watson M."/>
            <person name="Adriaenssens E.M."/>
            <person name="Foster-Nyarko E."/>
            <person name="Jarju S."/>
            <person name="Secka A."/>
            <person name="Antonio M."/>
            <person name="Oren A."/>
            <person name="Chaudhuri R.R."/>
            <person name="La Ragione R."/>
            <person name="Hildebrand F."/>
            <person name="Pallen M.J."/>
        </authorList>
    </citation>
    <scope>NUCLEOTIDE SEQUENCE</scope>
    <source>
        <strain evidence="2">ChiHcec3-11533</strain>
    </source>
</reference>
<dbReference type="EMBL" id="DVMU01000042">
    <property type="protein sequence ID" value="HIU33293.1"/>
    <property type="molecule type" value="Genomic_DNA"/>
</dbReference>
<evidence type="ECO:0000313" key="3">
    <source>
        <dbReference type="Proteomes" id="UP000824072"/>
    </source>
</evidence>
<dbReference type="InterPro" id="IPR000905">
    <property type="entry name" value="Gcp-like_dom"/>
</dbReference>
<dbReference type="Pfam" id="PF00814">
    <property type="entry name" value="TsaD"/>
    <property type="match status" value="1"/>
</dbReference>
<reference evidence="2" key="1">
    <citation type="submission" date="2020-10" db="EMBL/GenBank/DDBJ databases">
        <authorList>
            <person name="Gilroy R."/>
        </authorList>
    </citation>
    <scope>NUCLEOTIDE SEQUENCE</scope>
    <source>
        <strain evidence="2">ChiHcec3-11533</strain>
    </source>
</reference>
<name>A0A9D1I9V3_9FIRM</name>
<dbReference type="CDD" id="cd24032">
    <property type="entry name" value="ASKHA_NBD_TsaB"/>
    <property type="match status" value="1"/>
</dbReference>
<proteinExistence type="predicted"/>
<dbReference type="GO" id="GO:0002949">
    <property type="term" value="P:tRNA threonylcarbamoyladenosine modification"/>
    <property type="evidence" value="ECO:0007669"/>
    <property type="project" value="InterPro"/>
</dbReference>
<dbReference type="PANTHER" id="PTHR11735">
    <property type="entry name" value="TRNA N6-ADENOSINE THREONYLCARBAMOYLTRANSFERASE"/>
    <property type="match status" value="1"/>
</dbReference>
<comment type="caution">
    <text evidence="2">The sequence shown here is derived from an EMBL/GenBank/DDBJ whole genome shotgun (WGS) entry which is preliminary data.</text>
</comment>
<accession>A0A9D1I9V3</accession>
<evidence type="ECO:0000259" key="1">
    <source>
        <dbReference type="Pfam" id="PF00814"/>
    </source>
</evidence>
<dbReference type="InterPro" id="IPR043129">
    <property type="entry name" value="ATPase_NBD"/>
</dbReference>
<gene>
    <name evidence="2" type="primary">tsaB</name>
    <name evidence="2" type="ORF">IAB02_01895</name>
</gene>
<dbReference type="GO" id="GO:0005829">
    <property type="term" value="C:cytosol"/>
    <property type="evidence" value="ECO:0007669"/>
    <property type="project" value="TreeGrafter"/>
</dbReference>
<dbReference type="Proteomes" id="UP000824072">
    <property type="component" value="Unassembled WGS sequence"/>
</dbReference>
<dbReference type="AlphaFoldDB" id="A0A9D1I9V3"/>
<dbReference type="SUPFAM" id="SSF53067">
    <property type="entry name" value="Actin-like ATPase domain"/>
    <property type="match status" value="2"/>
</dbReference>
<dbReference type="NCBIfam" id="TIGR03725">
    <property type="entry name" value="T6A_YeaZ"/>
    <property type="match status" value="1"/>
</dbReference>
<dbReference type="InterPro" id="IPR022496">
    <property type="entry name" value="T6A_TsaB"/>
</dbReference>
<protein>
    <submittedName>
        <fullName evidence="2">tRNA (Adenosine(37)-N6)-threonylcarbamoyltransferase complex dimerization subunit type 1 TsaB</fullName>
    </submittedName>
</protein>
<feature type="domain" description="Gcp-like" evidence="1">
    <location>
        <begin position="33"/>
        <end position="157"/>
    </location>
</feature>
<sequence length="231" mass="25002">MNILALDTSGPVAGVAILREGSVVHLTAMKYGHTHSQTVLPAVDRALEECGLTCREIDVFAAVAGPGSFTGVRIGVCMAKGLAHAAGKPCCAVNALETLSMNCLGFDGWVCPILDARRDQVYAAAFDTRDFVPRRVLADQAVKIEDFLAQLPDGRLAFVGDGVPVQEKTLLRLLGERAAIMPANARDLRADAAGMLAAAHPERWEDPRTLRPIYLRAPQAERERMERMARK</sequence>
<organism evidence="2 3">
    <name type="scientific">Candidatus Pullichristensenella excrementigallinarum</name>
    <dbReference type="NCBI Taxonomy" id="2840907"/>
    <lineage>
        <taxon>Bacteria</taxon>
        <taxon>Bacillati</taxon>
        <taxon>Bacillota</taxon>
        <taxon>Clostridia</taxon>
        <taxon>Candidatus Pullichristensenella</taxon>
    </lineage>
</organism>
<dbReference type="PANTHER" id="PTHR11735:SF11">
    <property type="entry name" value="TRNA THREONYLCARBAMOYLADENOSINE BIOSYNTHESIS PROTEIN TSAB"/>
    <property type="match status" value="1"/>
</dbReference>